<feature type="non-terminal residue" evidence="1">
    <location>
        <position position="80"/>
    </location>
</feature>
<sequence length="80" mass="8580">LIGLAGLRDVDVLADLGGAEVVGDDVRSRVLRELAGRRPAPARRRIVLRFLTSPVRVLGDDRVDGVELVRNELVPDAAGV</sequence>
<organism evidence="1 2">
    <name type="scientific">Nocardioides abyssi</name>
    <dbReference type="NCBI Taxonomy" id="3058370"/>
    <lineage>
        <taxon>Bacteria</taxon>
        <taxon>Bacillati</taxon>
        <taxon>Actinomycetota</taxon>
        <taxon>Actinomycetes</taxon>
        <taxon>Propionibacteriales</taxon>
        <taxon>Nocardioidaceae</taxon>
        <taxon>Nocardioides</taxon>
    </lineage>
</organism>
<name>A0ABT8F029_9ACTN</name>
<reference evidence="1" key="1">
    <citation type="submission" date="2023-06" db="EMBL/GenBank/DDBJ databases">
        <title>Draft genome sequence of Nocardioides sp. SOB72.</title>
        <authorList>
            <person name="Zhang G."/>
        </authorList>
    </citation>
    <scope>NUCLEOTIDE SEQUENCE</scope>
    <source>
        <strain evidence="1">SOB72</strain>
    </source>
</reference>
<keyword evidence="2" id="KW-1185">Reference proteome</keyword>
<dbReference type="Gene3D" id="3.50.50.60">
    <property type="entry name" value="FAD/NAD(P)-binding domain"/>
    <property type="match status" value="1"/>
</dbReference>
<dbReference type="EMBL" id="JAUHJR010000236">
    <property type="protein sequence ID" value="MDN4163775.1"/>
    <property type="molecule type" value="Genomic_DNA"/>
</dbReference>
<accession>A0ABT8F029</accession>
<feature type="non-terminal residue" evidence="1">
    <location>
        <position position="1"/>
    </location>
</feature>
<comment type="caution">
    <text evidence="1">The sequence shown here is derived from an EMBL/GenBank/DDBJ whole genome shotgun (WGS) entry which is preliminary data.</text>
</comment>
<protein>
    <submittedName>
        <fullName evidence="1">4Fe-4S ferredoxin</fullName>
    </submittedName>
</protein>
<dbReference type="Proteomes" id="UP001168537">
    <property type="component" value="Unassembled WGS sequence"/>
</dbReference>
<evidence type="ECO:0000313" key="1">
    <source>
        <dbReference type="EMBL" id="MDN4163775.1"/>
    </source>
</evidence>
<proteinExistence type="predicted"/>
<dbReference type="InterPro" id="IPR036188">
    <property type="entry name" value="FAD/NAD-bd_sf"/>
</dbReference>
<gene>
    <name evidence="1" type="ORF">QWY29_20630</name>
</gene>
<evidence type="ECO:0000313" key="2">
    <source>
        <dbReference type="Proteomes" id="UP001168537"/>
    </source>
</evidence>